<proteinExistence type="predicted"/>
<name>A0A6G1GLT4_9PEZI</name>
<organism evidence="2 3">
    <name type="scientific">Aulographum hederae CBS 113979</name>
    <dbReference type="NCBI Taxonomy" id="1176131"/>
    <lineage>
        <taxon>Eukaryota</taxon>
        <taxon>Fungi</taxon>
        <taxon>Dikarya</taxon>
        <taxon>Ascomycota</taxon>
        <taxon>Pezizomycotina</taxon>
        <taxon>Dothideomycetes</taxon>
        <taxon>Pleosporomycetidae</taxon>
        <taxon>Aulographales</taxon>
        <taxon>Aulographaceae</taxon>
    </lineage>
</organism>
<evidence type="ECO:0000256" key="1">
    <source>
        <dbReference type="SAM" id="MobiDB-lite"/>
    </source>
</evidence>
<evidence type="ECO:0000313" key="2">
    <source>
        <dbReference type="EMBL" id="KAF1981678.1"/>
    </source>
</evidence>
<reference evidence="2" key="1">
    <citation type="journal article" date="2020" name="Stud. Mycol.">
        <title>101 Dothideomycetes genomes: a test case for predicting lifestyles and emergence of pathogens.</title>
        <authorList>
            <person name="Haridas S."/>
            <person name="Albert R."/>
            <person name="Binder M."/>
            <person name="Bloem J."/>
            <person name="Labutti K."/>
            <person name="Salamov A."/>
            <person name="Andreopoulos B."/>
            <person name="Baker S."/>
            <person name="Barry K."/>
            <person name="Bills G."/>
            <person name="Bluhm B."/>
            <person name="Cannon C."/>
            <person name="Castanera R."/>
            <person name="Culley D."/>
            <person name="Daum C."/>
            <person name="Ezra D."/>
            <person name="Gonzalez J."/>
            <person name="Henrissat B."/>
            <person name="Kuo A."/>
            <person name="Liang C."/>
            <person name="Lipzen A."/>
            <person name="Lutzoni F."/>
            <person name="Magnuson J."/>
            <person name="Mondo S."/>
            <person name="Nolan M."/>
            <person name="Ohm R."/>
            <person name="Pangilinan J."/>
            <person name="Park H.-J."/>
            <person name="Ramirez L."/>
            <person name="Alfaro M."/>
            <person name="Sun H."/>
            <person name="Tritt A."/>
            <person name="Yoshinaga Y."/>
            <person name="Zwiers L.-H."/>
            <person name="Turgeon B."/>
            <person name="Goodwin S."/>
            <person name="Spatafora J."/>
            <person name="Crous P."/>
            <person name="Grigoriev I."/>
        </authorList>
    </citation>
    <scope>NUCLEOTIDE SEQUENCE</scope>
    <source>
        <strain evidence="2">CBS 113979</strain>
    </source>
</reference>
<dbReference type="Proteomes" id="UP000800041">
    <property type="component" value="Unassembled WGS sequence"/>
</dbReference>
<feature type="compositionally biased region" description="Basic and acidic residues" evidence="1">
    <location>
        <begin position="8"/>
        <end position="30"/>
    </location>
</feature>
<dbReference type="EMBL" id="ML977195">
    <property type="protein sequence ID" value="KAF1981678.1"/>
    <property type="molecule type" value="Genomic_DNA"/>
</dbReference>
<protein>
    <submittedName>
        <fullName evidence="2">Uncharacterized protein</fullName>
    </submittedName>
</protein>
<evidence type="ECO:0000313" key="3">
    <source>
        <dbReference type="Proteomes" id="UP000800041"/>
    </source>
</evidence>
<accession>A0A6G1GLT4</accession>
<dbReference type="OrthoDB" id="5336565at2759"/>
<gene>
    <name evidence="2" type="ORF">K402DRAFT_408249</name>
</gene>
<feature type="region of interest" description="Disordered" evidence="1">
    <location>
        <begin position="1"/>
        <end position="30"/>
    </location>
</feature>
<keyword evidence="3" id="KW-1185">Reference proteome</keyword>
<dbReference type="AlphaFoldDB" id="A0A6G1GLT4"/>
<sequence>MARSKNTPRLDPKFLRQTETTRSKAQKRDKVGASLWKPRLSIWDKLSKIWPTKGALSELNRSNGTRSVHFQSHLTASGPVTRCLLAAWKRTHTSGPEILANCSAETLQEIALVTRGGGLDNSDLVGSAPRKRRLLRARRLSTRIQGSNKLATRRRYRRMTGTSYKPSLTAEYIPKVTFSAVNMHQNQKTGTRWKNEHVDTGDPFHRRFSDTAHALFNRAHAAAATEEQVTNSVIPLVDGESRLVDGEIRDQMRHGGKLPFRNLDPLLSLLDDDDLVPGNLDIYYGARPTQVSDPPEMLSAVSSILPHRPIYL</sequence>